<keyword evidence="3" id="KW-0285">Flavoprotein</keyword>
<evidence type="ECO:0000259" key="7">
    <source>
        <dbReference type="Pfam" id="PF02852"/>
    </source>
</evidence>
<protein>
    <submittedName>
        <fullName evidence="9">CoA-disulfide reductase</fullName>
        <ecNumber evidence="9">1.8.1.14</ecNumber>
    </submittedName>
</protein>
<dbReference type="Gene3D" id="3.50.50.60">
    <property type="entry name" value="FAD/NAD(P)-binding domain"/>
    <property type="match status" value="2"/>
</dbReference>
<evidence type="ECO:0000256" key="2">
    <source>
        <dbReference type="ARBA" id="ARBA00009130"/>
    </source>
</evidence>
<dbReference type="PRINTS" id="PR00368">
    <property type="entry name" value="FADPNR"/>
</dbReference>
<proteinExistence type="inferred from homology"/>
<accession>A0ABV7KNJ4</accession>
<evidence type="ECO:0000313" key="10">
    <source>
        <dbReference type="Proteomes" id="UP001595625"/>
    </source>
</evidence>
<dbReference type="Pfam" id="PF02852">
    <property type="entry name" value="Pyr_redox_dim"/>
    <property type="match status" value="1"/>
</dbReference>
<dbReference type="PANTHER" id="PTHR43429:SF1">
    <property type="entry name" value="NAD(P)H SULFUR OXIDOREDUCTASE (COA-DEPENDENT)"/>
    <property type="match status" value="1"/>
</dbReference>
<dbReference type="NCBIfam" id="NF010037">
    <property type="entry name" value="PRK13512.1"/>
    <property type="match status" value="1"/>
</dbReference>
<dbReference type="Pfam" id="PF07992">
    <property type="entry name" value="Pyr_redox_2"/>
    <property type="match status" value="1"/>
</dbReference>
<dbReference type="InterPro" id="IPR016156">
    <property type="entry name" value="FAD/NAD-linked_Rdtase_dimer_sf"/>
</dbReference>
<evidence type="ECO:0000256" key="4">
    <source>
        <dbReference type="ARBA" id="ARBA00022827"/>
    </source>
</evidence>
<comment type="similarity">
    <text evidence="2">Belongs to the class-III pyridine nucleotide-disulfide oxidoreductase family.</text>
</comment>
<dbReference type="EMBL" id="JBHRUJ010000014">
    <property type="protein sequence ID" value="MFC3210976.1"/>
    <property type="molecule type" value="Genomic_DNA"/>
</dbReference>
<dbReference type="InterPro" id="IPR036188">
    <property type="entry name" value="FAD/NAD-bd_sf"/>
</dbReference>
<comment type="caution">
    <text evidence="9">The sequence shown here is derived from an EMBL/GenBank/DDBJ whole genome shotgun (WGS) entry which is preliminary data.</text>
</comment>
<feature type="domain" description="FAD/NAD(P)-binding" evidence="8">
    <location>
        <begin position="3"/>
        <end position="297"/>
    </location>
</feature>
<evidence type="ECO:0000256" key="6">
    <source>
        <dbReference type="ARBA" id="ARBA00023284"/>
    </source>
</evidence>
<keyword evidence="5 9" id="KW-0560">Oxidoreductase</keyword>
<dbReference type="InterPro" id="IPR050260">
    <property type="entry name" value="FAD-bd_OxRdtase"/>
</dbReference>
<reference evidence="10" key="1">
    <citation type="journal article" date="2019" name="Int. J. Syst. Evol. Microbiol.">
        <title>The Global Catalogue of Microorganisms (GCM) 10K type strain sequencing project: providing services to taxonomists for standard genome sequencing and annotation.</title>
        <authorList>
            <consortium name="The Broad Institute Genomics Platform"/>
            <consortium name="The Broad Institute Genome Sequencing Center for Infectious Disease"/>
            <person name="Wu L."/>
            <person name="Ma J."/>
        </authorList>
    </citation>
    <scope>NUCLEOTIDE SEQUENCE [LARGE SCALE GENOMIC DNA]</scope>
    <source>
        <strain evidence="10">CCM 320</strain>
    </source>
</reference>
<dbReference type="RefSeq" id="WP_117313817.1">
    <property type="nucleotide sequence ID" value="NZ_JBHRUJ010000014.1"/>
</dbReference>
<sequence length="445" mass="48667">MEKILIVGAVGGGATAAGQLRFYNKEATIKVFDRDSVMSYAACGTPYAIGEVIEDEESLLMANPEQFHEKRNIDVHLKHEVTAIDRDDKSIHVKNLETGEEFQESYDKLILAPGGTAIVPQVKGSETANIFTLRSYNDMLSIKEYIRSNNPQSCTISGGGFIGLEMAENLKELGIDVHLVHKSDYVMSILDEDISREIEKELLLNEIHLQTNAYITEINGRSQTLSNGDVLETDFIIMSVGLAPNVGLAKDAGLEIGKTGGIVTNDYMQTDDPSIYAIGDASENFDMVTGEPKRVPLAWPAHRQAYIAAKHINGESIPKKGLLGTSIVKIFSLTAAMTGLNENKLRELEIPSVSLIHNGNSNAGYYPDHGKLKLKIHYDPNTREIFGAQCLGTKGVDKRIDVIATAMYAGLTVDDLQALELCYAPPYSSPKDPVNMAGYKADKKI</sequence>
<dbReference type="PRINTS" id="PR00411">
    <property type="entry name" value="PNDRDTASEI"/>
</dbReference>
<evidence type="ECO:0000256" key="5">
    <source>
        <dbReference type="ARBA" id="ARBA00023002"/>
    </source>
</evidence>
<keyword evidence="6" id="KW-0676">Redox-active center</keyword>
<comment type="cofactor">
    <cofactor evidence="1">
        <name>FAD</name>
        <dbReference type="ChEBI" id="CHEBI:57692"/>
    </cofactor>
</comment>
<name>A0ABV7KNJ4_PLAOK</name>
<gene>
    <name evidence="9" type="ORF">ACFOEJ_07845</name>
</gene>
<dbReference type="PANTHER" id="PTHR43429">
    <property type="entry name" value="PYRIDINE NUCLEOTIDE-DISULFIDE OXIDOREDUCTASE DOMAIN-CONTAINING"/>
    <property type="match status" value="1"/>
</dbReference>
<dbReference type="EC" id="1.8.1.14" evidence="9"/>
<feature type="domain" description="Pyridine nucleotide-disulphide oxidoreductase dimerisation" evidence="7">
    <location>
        <begin position="327"/>
        <end position="428"/>
    </location>
</feature>
<evidence type="ECO:0000256" key="3">
    <source>
        <dbReference type="ARBA" id="ARBA00022630"/>
    </source>
</evidence>
<dbReference type="GO" id="GO:0050451">
    <property type="term" value="F:CoA-disulfide reductase (NADPH) activity"/>
    <property type="evidence" value="ECO:0007669"/>
    <property type="project" value="UniProtKB-EC"/>
</dbReference>
<evidence type="ECO:0000256" key="1">
    <source>
        <dbReference type="ARBA" id="ARBA00001974"/>
    </source>
</evidence>
<keyword evidence="10" id="KW-1185">Reference proteome</keyword>
<dbReference type="InterPro" id="IPR004099">
    <property type="entry name" value="Pyr_nucl-diS_OxRdtase_dimer"/>
</dbReference>
<dbReference type="SUPFAM" id="SSF51905">
    <property type="entry name" value="FAD/NAD(P)-binding domain"/>
    <property type="match status" value="2"/>
</dbReference>
<dbReference type="Proteomes" id="UP001595625">
    <property type="component" value="Unassembled WGS sequence"/>
</dbReference>
<keyword evidence="4" id="KW-0274">FAD</keyword>
<evidence type="ECO:0000313" key="9">
    <source>
        <dbReference type="EMBL" id="MFC3210976.1"/>
    </source>
</evidence>
<evidence type="ECO:0000259" key="8">
    <source>
        <dbReference type="Pfam" id="PF07992"/>
    </source>
</evidence>
<organism evidence="9 10">
    <name type="scientific">Planomicrobium okeanokoites</name>
    <name type="common">Planococcus okeanokoites</name>
    <name type="synonym">Flavobacterium okeanokoites</name>
    <dbReference type="NCBI Taxonomy" id="244"/>
    <lineage>
        <taxon>Bacteria</taxon>
        <taxon>Bacillati</taxon>
        <taxon>Bacillota</taxon>
        <taxon>Bacilli</taxon>
        <taxon>Bacillales</taxon>
        <taxon>Caryophanaceae</taxon>
        <taxon>Planomicrobium</taxon>
    </lineage>
</organism>
<dbReference type="InterPro" id="IPR023753">
    <property type="entry name" value="FAD/NAD-binding_dom"/>
</dbReference>
<dbReference type="SUPFAM" id="SSF55424">
    <property type="entry name" value="FAD/NAD-linked reductases, dimerisation (C-terminal) domain"/>
    <property type="match status" value="1"/>
</dbReference>